<feature type="region of interest" description="Disordered" evidence="1">
    <location>
        <begin position="51"/>
        <end position="101"/>
    </location>
</feature>
<keyword evidence="3" id="KW-1185">Reference proteome</keyword>
<dbReference type="AlphaFoldDB" id="A0A6P8APG1"/>
<dbReference type="GeneID" id="41966131"/>
<keyword evidence="2" id="KW-0732">Signal</keyword>
<reference evidence="4" key="3">
    <citation type="submission" date="2025-08" db="UniProtKB">
        <authorList>
            <consortium name="RefSeq"/>
        </authorList>
    </citation>
    <scope>IDENTIFICATION</scope>
    <source>
        <strain evidence="4">NI907</strain>
    </source>
</reference>
<dbReference type="KEGG" id="pgri:PgNI_11255"/>
<reference evidence="4" key="2">
    <citation type="submission" date="2019-10" db="EMBL/GenBank/DDBJ databases">
        <authorList>
            <consortium name="NCBI Genome Project"/>
        </authorList>
    </citation>
    <scope>NUCLEOTIDE SEQUENCE</scope>
    <source>
        <strain evidence="4">NI907</strain>
    </source>
</reference>
<feature type="chain" id="PRO_5028258806" evidence="2">
    <location>
        <begin position="38"/>
        <end position="155"/>
    </location>
</feature>
<evidence type="ECO:0000256" key="1">
    <source>
        <dbReference type="SAM" id="MobiDB-lite"/>
    </source>
</evidence>
<organism evidence="3 4">
    <name type="scientific">Pyricularia grisea</name>
    <name type="common">Crabgrass-specific blast fungus</name>
    <name type="synonym">Magnaporthe grisea</name>
    <dbReference type="NCBI Taxonomy" id="148305"/>
    <lineage>
        <taxon>Eukaryota</taxon>
        <taxon>Fungi</taxon>
        <taxon>Dikarya</taxon>
        <taxon>Ascomycota</taxon>
        <taxon>Pezizomycotina</taxon>
        <taxon>Sordariomycetes</taxon>
        <taxon>Sordariomycetidae</taxon>
        <taxon>Magnaporthales</taxon>
        <taxon>Pyriculariaceae</taxon>
        <taxon>Pyricularia</taxon>
    </lineage>
</organism>
<feature type="compositionally biased region" description="Basic and acidic residues" evidence="1">
    <location>
        <begin position="71"/>
        <end position="81"/>
    </location>
</feature>
<feature type="signal peptide" evidence="2">
    <location>
        <begin position="1"/>
        <end position="37"/>
    </location>
</feature>
<evidence type="ECO:0000313" key="4">
    <source>
        <dbReference type="RefSeq" id="XP_030976796.1"/>
    </source>
</evidence>
<proteinExistence type="predicted"/>
<reference evidence="3 4" key="1">
    <citation type="journal article" date="2019" name="Mol. Biol. Evol.">
        <title>Blast fungal genomes show frequent chromosomal changes, gene gains and losses, and effector gene turnover.</title>
        <authorList>
            <person name="Gomez Luciano L.B."/>
            <person name="Jason Tsai I."/>
            <person name="Chuma I."/>
            <person name="Tosa Y."/>
            <person name="Chen Y.H."/>
            <person name="Li J.Y."/>
            <person name="Li M.Y."/>
            <person name="Jade Lu M.Y."/>
            <person name="Nakayashiki H."/>
            <person name="Li W.H."/>
        </authorList>
    </citation>
    <scope>NUCLEOTIDE SEQUENCE [LARGE SCALE GENOMIC DNA]</scope>
    <source>
        <strain evidence="3 4">NI907</strain>
    </source>
</reference>
<accession>A0A6P8APG1</accession>
<name>A0A6P8APG1_PYRGI</name>
<evidence type="ECO:0000256" key="2">
    <source>
        <dbReference type="SAM" id="SignalP"/>
    </source>
</evidence>
<sequence>MTVSPISEPRSGDTSNSFLIPSRHMLLLLLLLPPAVGAEHSKLHPLIASGGATGLAEAPPHSTTYPADEQGDSHEHDKGDEDLGDGIPGQIGNSEGSDARDVREVGGGVPLFGDLAVSFAGLEELEYLPACGVEYVVAAKAWDPNGISLFRLRIG</sequence>
<dbReference type="Proteomes" id="UP000515153">
    <property type="component" value="Chromosome VI"/>
</dbReference>
<protein>
    <submittedName>
        <fullName evidence="4">Uncharacterized protein</fullName>
    </submittedName>
</protein>
<dbReference type="RefSeq" id="XP_030976796.1">
    <property type="nucleotide sequence ID" value="XM_031131226.1"/>
</dbReference>
<evidence type="ECO:0000313" key="3">
    <source>
        <dbReference type="Proteomes" id="UP000515153"/>
    </source>
</evidence>
<gene>
    <name evidence="4" type="ORF">PgNI_11255</name>
</gene>